<evidence type="ECO:0000313" key="2">
    <source>
        <dbReference type="EMBL" id="TXE01843.1"/>
    </source>
</evidence>
<reference evidence="2 3" key="1">
    <citation type="submission" date="2019-08" db="EMBL/GenBank/DDBJ databases">
        <title>Genomes sequence of Algoriphagus aquimarinus ACAM450.</title>
        <authorList>
            <person name="Bowman J.P."/>
        </authorList>
    </citation>
    <scope>NUCLEOTIDE SEQUENCE [LARGE SCALE GENOMIC DNA]</scope>
    <source>
        <strain evidence="2 3">ACAM 450</strain>
    </source>
</reference>
<accession>A0A5C7ADH4</accession>
<feature type="region of interest" description="Disordered" evidence="1">
    <location>
        <begin position="211"/>
        <end position="486"/>
    </location>
</feature>
<feature type="compositionally biased region" description="Polar residues" evidence="1">
    <location>
        <begin position="224"/>
        <end position="237"/>
    </location>
</feature>
<sequence>MKTIQVPRWMRNLMMGIIALIWITPKDAQAENVAGVSFQVFYDELMPYGDWVKDGRHGYVWLPAVYDDFHPYGTNGHWVMTNYGNTWVSDYDWGWATFHYGRWYFDGNYQSWAWIPDYDWGPAWVDWRTGGGYYGWAPMGPGFSINFRVNIPSNYWVFVPQRRFAYVNVYNYHVPHGRRVNIYNNTTIINNTVVYNNNRYYGGPARREVERVTQRSYPERRIENSNSAGRTVASRNAVSAYRPDLQSARGTTTGARPSRVLSSGQARTQPATTPSRVDGRSEAVSGRSATTPAGSSRSSERITTPSRTENAGGRSTSPSASRGEFDTKPYPGAQTRTSTPSRQSQGSPSTTRSTEPRTSSPSTRTENSRTPQTRSTPARTQSAPAQRSNESRTQPAPTQRSTQPRAQSAPAQRSTPTRTQPATSRTQSSSPATRSTPARTTQTRQSQPAPRSTPQVKSSSSRTSTPAKSSSSSSSSRSGSRTRGNN</sequence>
<feature type="compositionally biased region" description="Low complexity" evidence="1">
    <location>
        <begin position="458"/>
        <end position="486"/>
    </location>
</feature>
<proteinExistence type="predicted"/>
<dbReference type="Proteomes" id="UP000321935">
    <property type="component" value="Unassembled WGS sequence"/>
</dbReference>
<feature type="compositionally biased region" description="Low complexity" evidence="1">
    <location>
        <begin position="347"/>
        <end position="371"/>
    </location>
</feature>
<feature type="compositionally biased region" description="Polar residues" evidence="1">
    <location>
        <begin position="334"/>
        <end position="346"/>
    </location>
</feature>
<protein>
    <submittedName>
        <fullName evidence="2">Uncharacterized protein</fullName>
    </submittedName>
</protein>
<evidence type="ECO:0000256" key="1">
    <source>
        <dbReference type="SAM" id="MobiDB-lite"/>
    </source>
</evidence>
<feature type="compositionally biased region" description="Polar residues" evidence="1">
    <location>
        <begin position="287"/>
        <end position="320"/>
    </location>
</feature>
<gene>
    <name evidence="2" type="ORF">ESV85_21985</name>
</gene>
<dbReference type="InterPro" id="IPR046535">
    <property type="entry name" value="DUF6600"/>
</dbReference>
<evidence type="ECO:0000313" key="3">
    <source>
        <dbReference type="Proteomes" id="UP000321935"/>
    </source>
</evidence>
<dbReference type="OrthoDB" id="5485224at2"/>
<comment type="caution">
    <text evidence="2">The sequence shown here is derived from an EMBL/GenBank/DDBJ whole genome shotgun (WGS) entry which is preliminary data.</text>
</comment>
<feature type="compositionally biased region" description="Polar residues" evidence="1">
    <location>
        <begin position="372"/>
        <end position="457"/>
    </location>
</feature>
<dbReference type="EMBL" id="VORW01000038">
    <property type="protein sequence ID" value="TXE01843.1"/>
    <property type="molecule type" value="Genomic_DNA"/>
</dbReference>
<organism evidence="2 3">
    <name type="scientific">Algoriphagus aquimarinus</name>
    <dbReference type="NCBI Taxonomy" id="237018"/>
    <lineage>
        <taxon>Bacteria</taxon>
        <taxon>Pseudomonadati</taxon>
        <taxon>Bacteroidota</taxon>
        <taxon>Cytophagia</taxon>
        <taxon>Cytophagales</taxon>
        <taxon>Cyclobacteriaceae</taxon>
        <taxon>Algoriphagus</taxon>
    </lineage>
</organism>
<name>A0A5C7ADH4_9BACT</name>
<dbReference type="AlphaFoldDB" id="A0A5C7ADH4"/>
<feature type="compositionally biased region" description="Polar residues" evidence="1">
    <location>
        <begin position="248"/>
        <end position="275"/>
    </location>
</feature>
<dbReference type="RefSeq" id="WP_146921483.1">
    <property type="nucleotide sequence ID" value="NZ_VORW01000038.1"/>
</dbReference>
<dbReference type="Pfam" id="PF20245">
    <property type="entry name" value="DUF6600"/>
    <property type="match status" value="1"/>
</dbReference>
<feature type="compositionally biased region" description="Basic and acidic residues" evidence="1">
    <location>
        <begin position="211"/>
        <end position="223"/>
    </location>
</feature>